<comment type="caution">
    <text evidence="2">The sequence shown here is derived from an EMBL/GenBank/DDBJ whole genome shotgun (WGS) entry which is preliminary data.</text>
</comment>
<dbReference type="AlphaFoldDB" id="A0A1M2W1N6"/>
<feature type="compositionally biased region" description="Basic and acidic residues" evidence="1">
    <location>
        <begin position="8"/>
        <end position="18"/>
    </location>
</feature>
<name>A0A1M2W1N6_TRAPU</name>
<evidence type="ECO:0000313" key="2">
    <source>
        <dbReference type="EMBL" id="OJT13716.1"/>
    </source>
</evidence>
<sequence>MPANTKQKNTDARPEKNDWLGNNNLADDERDGRRGARERYEVATSAEAALASELGKIEWG</sequence>
<evidence type="ECO:0000256" key="1">
    <source>
        <dbReference type="SAM" id="MobiDB-lite"/>
    </source>
</evidence>
<accession>A0A1M2W1N6</accession>
<proteinExistence type="predicted"/>
<organism evidence="2 3">
    <name type="scientific">Trametes pubescens</name>
    <name type="common">White-rot fungus</name>
    <dbReference type="NCBI Taxonomy" id="154538"/>
    <lineage>
        <taxon>Eukaryota</taxon>
        <taxon>Fungi</taxon>
        <taxon>Dikarya</taxon>
        <taxon>Basidiomycota</taxon>
        <taxon>Agaricomycotina</taxon>
        <taxon>Agaricomycetes</taxon>
        <taxon>Polyporales</taxon>
        <taxon>Polyporaceae</taxon>
        <taxon>Trametes</taxon>
    </lineage>
</organism>
<reference evidence="2 3" key="1">
    <citation type="submission" date="2016-10" db="EMBL/GenBank/DDBJ databases">
        <title>Genome sequence of the basidiomycete white-rot fungus Trametes pubescens.</title>
        <authorList>
            <person name="Makela M.R."/>
            <person name="Granchi Z."/>
            <person name="Peng M."/>
            <person name="De Vries R.P."/>
            <person name="Grigoriev I."/>
            <person name="Riley R."/>
            <person name="Hilden K."/>
        </authorList>
    </citation>
    <scope>NUCLEOTIDE SEQUENCE [LARGE SCALE GENOMIC DNA]</scope>
    <source>
        <strain evidence="2 3">FBCC735</strain>
    </source>
</reference>
<dbReference type="EMBL" id="MNAD01000370">
    <property type="protein sequence ID" value="OJT13716.1"/>
    <property type="molecule type" value="Genomic_DNA"/>
</dbReference>
<gene>
    <name evidence="2" type="ORF">TRAPUB_9716</name>
</gene>
<feature type="region of interest" description="Disordered" evidence="1">
    <location>
        <begin position="1"/>
        <end position="38"/>
    </location>
</feature>
<evidence type="ECO:0000313" key="3">
    <source>
        <dbReference type="Proteomes" id="UP000184267"/>
    </source>
</evidence>
<dbReference type="Proteomes" id="UP000184267">
    <property type="component" value="Unassembled WGS sequence"/>
</dbReference>
<protein>
    <submittedName>
        <fullName evidence="2">Uncharacterized protein</fullName>
    </submittedName>
</protein>
<keyword evidence="3" id="KW-1185">Reference proteome</keyword>